<organism evidence="8 9">
    <name type="scientific">Saliterribacillus persicus</name>
    <dbReference type="NCBI Taxonomy" id="930114"/>
    <lineage>
        <taxon>Bacteria</taxon>
        <taxon>Bacillati</taxon>
        <taxon>Bacillota</taxon>
        <taxon>Bacilli</taxon>
        <taxon>Bacillales</taxon>
        <taxon>Bacillaceae</taxon>
        <taxon>Saliterribacillus</taxon>
    </lineage>
</organism>
<evidence type="ECO:0000256" key="2">
    <source>
        <dbReference type="ARBA" id="ARBA00009399"/>
    </source>
</evidence>
<evidence type="ECO:0000256" key="4">
    <source>
        <dbReference type="ARBA" id="ARBA00022989"/>
    </source>
</evidence>
<comment type="caution">
    <text evidence="8">The sequence shown here is derived from an EMBL/GenBank/DDBJ whole genome shotgun (WGS) entry which is preliminary data.</text>
</comment>
<dbReference type="GO" id="GO:0005886">
    <property type="term" value="C:plasma membrane"/>
    <property type="evidence" value="ECO:0007669"/>
    <property type="project" value="TreeGrafter"/>
</dbReference>
<evidence type="ECO:0000259" key="7">
    <source>
        <dbReference type="Pfam" id="PF04138"/>
    </source>
</evidence>
<name>A0A368XKG7_9BACI</name>
<evidence type="ECO:0000256" key="6">
    <source>
        <dbReference type="SAM" id="Phobius"/>
    </source>
</evidence>
<dbReference type="PANTHER" id="PTHR38459:SF1">
    <property type="entry name" value="PROPHAGE BACTOPRENOL-LINKED GLUCOSE TRANSLOCASE HOMOLOG"/>
    <property type="match status" value="1"/>
</dbReference>
<gene>
    <name evidence="8" type="ORF">DFR57_10883</name>
</gene>
<protein>
    <submittedName>
        <fullName evidence="8">Putative flippase GtrA</fullName>
    </submittedName>
</protein>
<evidence type="ECO:0000256" key="1">
    <source>
        <dbReference type="ARBA" id="ARBA00004141"/>
    </source>
</evidence>
<feature type="transmembrane region" description="Helical" evidence="6">
    <location>
        <begin position="121"/>
        <end position="140"/>
    </location>
</feature>
<dbReference type="Proteomes" id="UP000252585">
    <property type="component" value="Unassembled WGS sequence"/>
</dbReference>
<comment type="subcellular location">
    <subcellularLocation>
        <location evidence="1">Membrane</location>
        <topology evidence="1">Multi-pass membrane protein</topology>
    </subcellularLocation>
</comment>
<proteinExistence type="inferred from homology"/>
<keyword evidence="5 6" id="KW-0472">Membrane</keyword>
<feature type="transmembrane region" description="Helical" evidence="6">
    <location>
        <begin position="79"/>
        <end position="101"/>
    </location>
</feature>
<dbReference type="EMBL" id="QPJJ01000008">
    <property type="protein sequence ID" value="RCW66987.1"/>
    <property type="molecule type" value="Genomic_DNA"/>
</dbReference>
<dbReference type="AlphaFoldDB" id="A0A368XKG7"/>
<feature type="transmembrane region" description="Helical" evidence="6">
    <location>
        <begin position="12"/>
        <end position="34"/>
    </location>
</feature>
<dbReference type="RefSeq" id="WP_114353134.1">
    <property type="nucleotide sequence ID" value="NZ_QPJJ01000008.1"/>
</dbReference>
<dbReference type="OrthoDB" id="9812049at2"/>
<feature type="transmembrane region" description="Helical" evidence="6">
    <location>
        <begin position="40"/>
        <end position="59"/>
    </location>
</feature>
<accession>A0A368XKG7</accession>
<feature type="domain" description="GtrA/DPMS transmembrane" evidence="7">
    <location>
        <begin position="11"/>
        <end position="140"/>
    </location>
</feature>
<dbReference type="PANTHER" id="PTHR38459">
    <property type="entry name" value="PROPHAGE BACTOPRENOL-LINKED GLUCOSE TRANSLOCASE HOMOLOG"/>
    <property type="match status" value="1"/>
</dbReference>
<comment type="similarity">
    <text evidence="2">Belongs to the GtrA family.</text>
</comment>
<evidence type="ECO:0000313" key="8">
    <source>
        <dbReference type="EMBL" id="RCW66987.1"/>
    </source>
</evidence>
<keyword evidence="9" id="KW-1185">Reference proteome</keyword>
<evidence type="ECO:0000256" key="5">
    <source>
        <dbReference type="ARBA" id="ARBA00023136"/>
    </source>
</evidence>
<dbReference type="InterPro" id="IPR051401">
    <property type="entry name" value="GtrA_CellWall_Glycosyl"/>
</dbReference>
<evidence type="ECO:0000256" key="3">
    <source>
        <dbReference type="ARBA" id="ARBA00022692"/>
    </source>
</evidence>
<evidence type="ECO:0000313" key="9">
    <source>
        <dbReference type="Proteomes" id="UP000252585"/>
    </source>
</evidence>
<sequence>MAKRLKIQIFQFSLIGISNAVVDIGSLNLFLWLWPTQAAGLLLTFNTLAYTLAILNSYFWNTIYTFKHAANKNRTEFSLFIAQAVIALLISNVTFIGAIQLFQQFPFQTPSNFVMQNTAKILAMFTSSSFSFIVMKFFLFKDKPKN</sequence>
<reference evidence="8 9" key="1">
    <citation type="submission" date="2018-07" db="EMBL/GenBank/DDBJ databases">
        <title>Genomic Encyclopedia of Type Strains, Phase IV (KMG-IV): sequencing the most valuable type-strain genomes for metagenomic binning, comparative biology and taxonomic classification.</title>
        <authorList>
            <person name="Goeker M."/>
        </authorList>
    </citation>
    <scope>NUCLEOTIDE SEQUENCE [LARGE SCALE GENOMIC DNA]</scope>
    <source>
        <strain evidence="8 9">DSM 27696</strain>
    </source>
</reference>
<dbReference type="InterPro" id="IPR007267">
    <property type="entry name" value="GtrA_DPMS_TM"/>
</dbReference>
<keyword evidence="3 6" id="KW-0812">Transmembrane</keyword>
<keyword evidence="4 6" id="KW-1133">Transmembrane helix</keyword>
<dbReference type="Pfam" id="PF04138">
    <property type="entry name" value="GtrA_DPMS_TM"/>
    <property type="match status" value="1"/>
</dbReference>
<dbReference type="GO" id="GO:0000271">
    <property type="term" value="P:polysaccharide biosynthetic process"/>
    <property type="evidence" value="ECO:0007669"/>
    <property type="project" value="InterPro"/>
</dbReference>